<dbReference type="Gene3D" id="3.40.630.30">
    <property type="match status" value="1"/>
</dbReference>
<dbReference type="SUPFAM" id="SSF55729">
    <property type="entry name" value="Acyl-CoA N-acyltransferases (Nat)"/>
    <property type="match status" value="1"/>
</dbReference>
<keyword evidence="1" id="KW-0808">Transferase</keyword>
<organism evidence="4 5">
    <name type="scientific">Acidiphilium iwatense</name>
    <dbReference type="NCBI Taxonomy" id="768198"/>
    <lineage>
        <taxon>Bacteria</taxon>
        <taxon>Pseudomonadati</taxon>
        <taxon>Pseudomonadota</taxon>
        <taxon>Alphaproteobacteria</taxon>
        <taxon>Acetobacterales</taxon>
        <taxon>Acidocellaceae</taxon>
        <taxon>Acidiphilium</taxon>
    </lineage>
</organism>
<feature type="domain" description="N-acetyltransferase" evidence="3">
    <location>
        <begin position="3"/>
        <end position="150"/>
    </location>
</feature>
<dbReference type="Proteomes" id="UP001521209">
    <property type="component" value="Unassembled WGS sequence"/>
</dbReference>
<proteinExistence type="predicted"/>
<evidence type="ECO:0000256" key="2">
    <source>
        <dbReference type="ARBA" id="ARBA00023315"/>
    </source>
</evidence>
<dbReference type="Pfam" id="PF00583">
    <property type="entry name" value="Acetyltransf_1"/>
    <property type="match status" value="1"/>
</dbReference>
<evidence type="ECO:0000313" key="4">
    <source>
        <dbReference type="EMBL" id="MCF3945100.1"/>
    </source>
</evidence>
<dbReference type="CDD" id="cd04301">
    <property type="entry name" value="NAT_SF"/>
    <property type="match status" value="1"/>
</dbReference>
<keyword evidence="2" id="KW-0012">Acyltransferase</keyword>
<accession>A0ABS9DTJ3</accession>
<dbReference type="InterPro" id="IPR016181">
    <property type="entry name" value="Acyl_CoA_acyltransferase"/>
</dbReference>
<dbReference type="RefSeq" id="WP_235702341.1">
    <property type="nucleotide sequence ID" value="NZ_JAKGBZ010000001.1"/>
</dbReference>
<sequence length="150" mass="16662">MSDDPRLATMEDCPAVEAIVKAAYSHYVPRIGREPGPMRDNYATLIQDGRVHVVERDGAVAGLLVLIPEQETLLLDNVAVAPAAQETGLGRKLLEFAERTARDAGYRSIRLYTNEAMTENIALYSRIGYVETHRGEETGLRRVYMTKILG</sequence>
<dbReference type="EMBL" id="JAKGBZ010000001">
    <property type="protein sequence ID" value="MCF3945100.1"/>
    <property type="molecule type" value="Genomic_DNA"/>
</dbReference>
<keyword evidence="5" id="KW-1185">Reference proteome</keyword>
<protein>
    <submittedName>
        <fullName evidence="4">GNAT family N-acetyltransferase</fullName>
    </submittedName>
</protein>
<evidence type="ECO:0000313" key="5">
    <source>
        <dbReference type="Proteomes" id="UP001521209"/>
    </source>
</evidence>
<dbReference type="PANTHER" id="PTHR43877:SF2">
    <property type="entry name" value="AMINOALKYLPHOSPHONATE N-ACETYLTRANSFERASE-RELATED"/>
    <property type="match status" value="1"/>
</dbReference>
<reference evidence="4 5" key="1">
    <citation type="submission" date="2022-01" db="EMBL/GenBank/DDBJ databases">
        <authorList>
            <person name="Won M."/>
            <person name="Kim S.-J."/>
            <person name="Kwon S.-W."/>
        </authorList>
    </citation>
    <scope>NUCLEOTIDE SEQUENCE [LARGE SCALE GENOMIC DNA]</scope>
    <source>
        <strain evidence="4 5">KCTC 23505</strain>
    </source>
</reference>
<gene>
    <name evidence="4" type="ORF">L2A60_00160</name>
</gene>
<comment type="caution">
    <text evidence="4">The sequence shown here is derived from an EMBL/GenBank/DDBJ whole genome shotgun (WGS) entry which is preliminary data.</text>
</comment>
<dbReference type="PROSITE" id="PS51186">
    <property type="entry name" value="GNAT"/>
    <property type="match status" value="1"/>
</dbReference>
<dbReference type="PANTHER" id="PTHR43877">
    <property type="entry name" value="AMINOALKYLPHOSPHONATE N-ACETYLTRANSFERASE-RELATED-RELATED"/>
    <property type="match status" value="1"/>
</dbReference>
<evidence type="ECO:0000256" key="1">
    <source>
        <dbReference type="ARBA" id="ARBA00022679"/>
    </source>
</evidence>
<name>A0ABS9DTJ3_9PROT</name>
<dbReference type="InterPro" id="IPR050832">
    <property type="entry name" value="Bact_Acetyltransf"/>
</dbReference>
<dbReference type="InterPro" id="IPR000182">
    <property type="entry name" value="GNAT_dom"/>
</dbReference>
<evidence type="ECO:0000259" key="3">
    <source>
        <dbReference type="PROSITE" id="PS51186"/>
    </source>
</evidence>